<gene>
    <name evidence="2" type="ORF">ER308_12435</name>
</gene>
<protein>
    <submittedName>
        <fullName evidence="2">SDR family oxidoreductase</fullName>
    </submittedName>
</protein>
<dbReference type="KEGG" id="erz:ER308_12435"/>
<dbReference type="SUPFAM" id="SSF51735">
    <property type="entry name" value="NAD(P)-binding Rossmann-fold domains"/>
    <property type="match status" value="1"/>
</dbReference>
<name>A0A411YGG2_9ACTN</name>
<proteinExistence type="predicted"/>
<dbReference type="RefSeq" id="WP_131155290.1">
    <property type="nucleotide sequence ID" value="NZ_CP036402.1"/>
</dbReference>
<dbReference type="EMBL" id="CP036402">
    <property type="protein sequence ID" value="QBI20293.1"/>
    <property type="molecule type" value="Genomic_DNA"/>
</dbReference>
<organism evidence="2 3">
    <name type="scientific">Egibacter rhizosphaerae</name>
    <dbReference type="NCBI Taxonomy" id="1670831"/>
    <lineage>
        <taxon>Bacteria</taxon>
        <taxon>Bacillati</taxon>
        <taxon>Actinomycetota</taxon>
        <taxon>Nitriliruptoria</taxon>
        <taxon>Egibacterales</taxon>
        <taxon>Egibacteraceae</taxon>
        <taxon>Egibacter</taxon>
    </lineage>
</organism>
<dbReference type="CDD" id="cd08946">
    <property type="entry name" value="SDR_e"/>
    <property type="match status" value="1"/>
</dbReference>
<dbReference type="InterPro" id="IPR036291">
    <property type="entry name" value="NAD(P)-bd_dom_sf"/>
</dbReference>
<keyword evidence="3" id="KW-1185">Reference proteome</keyword>
<reference evidence="2 3" key="1">
    <citation type="submission" date="2019-01" db="EMBL/GenBank/DDBJ databases">
        <title>Egibacter rhizosphaerae EGI 80759T.</title>
        <authorList>
            <person name="Chen D.-D."/>
            <person name="Tian Y."/>
            <person name="Jiao J.-Y."/>
            <person name="Zhang X.-T."/>
            <person name="Zhang Y.-G."/>
            <person name="Zhang Y."/>
            <person name="Xiao M."/>
            <person name="Shu W.-S."/>
            <person name="Li W.-J."/>
        </authorList>
    </citation>
    <scope>NUCLEOTIDE SEQUENCE [LARGE SCALE GENOMIC DNA]</scope>
    <source>
        <strain evidence="2 3">EGI 80759</strain>
    </source>
</reference>
<dbReference type="PANTHER" id="PTHR43245:SF23">
    <property type="entry name" value="NAD(P)-BINDING DOMAIN-CONTAINING PROTEIN"/>
    <property type="match status" value="1"/>
</dbReference>
<dbReference type="OrthoDB" id="9795501at2"/>
<evidence type="ECO:0000313" key="2">
    <source>
        <dbReference type="EMBL" id="QBI20293.1"/>
    </source>
</evidence>
<dbReference type="AlphaFoldDB" id="A0A411YGG2"/>
<dbReference type="PANTHER" id="PTHR43245">
    <property type="entry name" value="BIFUNCTIONAL POLYMYXIN RESISTANCE PROTEIN ARNA"/>
    <property type="match status" value="1"/>
</dbReference>
<feature type="domain" description="NAD-dependent epimerase/dehydratase" evidence="1">
    <location>
        <begin position="3"/>
        <end position="235"/>
    </location>
</feature>
<evidence type="ECO:0000313" key="3">
    <source>
        <dbReference type="Proteomes" id="UP000291469"/>
    </source>
</evidence>
<evidence type="ECO:0000259" key="1">
    <source>
        <dbReference type="Pfam" id="PF01370"/>
    </source>
</evidence>
<dbReference type="InterPro" id="IPR050177">
    <property type="entry name" value="Lipid_A_modif_metabolic_enz"/>
</dbReference>
<accession>A0A411YGG2</accession>
<dbReference type="InterPro" id="IPR001509">
    <property type="entry name" value="Epimerase_deHydtase"/>
</dbReference>
<dbReference type="Pfam" id="PF01370">
    <property type="entry name" value="Epimerase"/>
    <property type="match status" value="1"/>
</dbReference>
<sequence length="360" mass="38323">MKVLVTGHDGYVGAVAVGFLAVAGHDVIGVDTGWFDDRAFTPPAPVTAWRRDVRDLTVEDLATFDAVVHLAALSNDPLGDLDATLTDAINHRASVQLAQRAKQAGVSRFVFASSCSLYGAARDAAPLDERAPFRPVTPYGASKVHVEASLGRLADSTFSPVCLRNATAYGVSPKLRGDLMVNDLVARAVTTGEVLIKSDGTPWRPLVHVTDMARAMVAALAAPRQRIHNEAFNVGRDGENYQVRDVAALVAAEVPGSQVVYAPGGEADARDYRVDFSKIARQLPEFRPRWTVADGVAELADAYRRHGLSLADLESGRYHRLRAIASHRQAGCLGPDLRWRGVAGSAVAGRAVAAEAAGTA</sequence>
<dbReference type="Gene3D" id="3.40.50.720">
    <property type="entry name" value="NAD(P)-binding Rossmann-like Domain"/>
    <property type="match status" value="1"/>
</dbReference>
<dbReference type="Proteomes" id="UP000291469">
    <property type="component" value="Chromosome"/>
</dbReference>